<evidence type="ECO:0000313" key="2">
    <source>
        <dbReference type="EMBL" id="GGY14209.1"/>
    </source>
</evidence>
<evidence type="ECO:0000256" key="1">
    <source>
        <dbReference type="SAM" id="MobiDB-lite"/>
    </source>
</evidence>
<keyword evidence="3" id="KW-1185">Reference proteome</keyword>
<organism evidence="2 3">
    <name type="scientific">Streptomyces xanthochromogenes</name>
    <dbReference type="NCBI Taxonomy" id="67384"/>
    <lineage>
        <taxon>Bacteria</taxon>
        <taxon>Bacillati</taxon>
        <taxon>Actinomycetota</taxon>
        <taxon>Actinomycetes</taxon>
        <taxon>Kitasatosporales</taxon>
        <taxon>Streptomycetaceae</taxon>
        <taxon>Streptomyces</taxon>
    </lineage>
</organism>
<evidence type="ECO:0000313" key="3">
    <source>
        <dbReference type="Proteomes" id="UP000600946"/>
    </source>
</evidence>
<gene>
    <name evidence="2" type="ORF">GCM10010326_02000</name>
</gene>
<accession>A0ABQ2ZII7</accession>
<dbReference type="Proteomes" id="UP000600946">
    <property type="component" value="Unassembled WGS sequence"/>
</dbReference>
<dbReference type="RefSeq" id="WP_229892023.1">
    <property type="nucleotide sequence ID" value="NZ_BMUU01000001.1"/>
</dbReference>
<comment type="caution">
    <text evidence="2">The sequence shown here is derived from an EMBL/GenBank/DDBJ whole genome shotgun (WGS) entry which is preliminary data.</text>
</comment>
<protein>
    <submittedName>
        <fullName evidence="2">Uncharacterized protein</fullName>
    </submittedName>
</protein>
<proteinExistence type="predicted"/>
<dbReference type="GeneID" id="96288246"/>
<feature type="region of interest" description="Disordered" evidence="1">
    <location>
        <begin position="89"/>
        <end position="118"/>
    </location>
</feature>
<reference evidence="3" key="1">
    <citation type="journal article" date="2019" name="Int. J. Syst. Evol. Microbiol.">
        <title>The Global Catalogue of Microorganisms (GCM) 10K type strain sequencing project: providing services to taxonomists for standard genome sequencing and annotation.</title>
        <authorList>
            <consortium name="The Broad Institute Genomics Platform"/>
            <consortium name="The Broad Institute Genome Sequencing Center for Infectious Disease"/>
            <person name="Wu L."/>
            <person name="Ma J."/>
        </authorList>
    </citation>
    <scope>NUCLEOTIDE SEQUENCE [LARGE SCALE GENOMIC DNA]</scope>
    <source>
        <strain evidence="3">JCM 4594</strain>
    </source>
</reference>
<name>A0ABQ2ZII7_9ACTN</name>
<sequence length="284" mass="32101">MQDGYGLPDLADVPPALRSVLAADKAERAARVLTPEEATSFASWVRVPADTETRWLAALSGDDGLLGFEPPARPDSAWILHAMYEDRRRPATPARTDTAIGTEGADDRDDETDWAAHPGPDWQRVRWSELAERSGDAIVEEGSYPDRYQLRSWHSRSKDHNWRDDILWSNEGSLDWETWHRLIDLLIEHSPDGPDTRCLVHFCRNMFYSHVPTVFTGRLGDAHGLHHHPDLMAYSPSNIWPADRTWITFTHFDLHGTKVAGPTPLIEALLNAPGLKALRLPWKP</sequence>
<dbReference type="EMBL" id="BMUU01000001">
    <property type="protein sequence ID" value="GGY14209.1"/>
    <property type="molecule type" value="Genomic_DNA"/>
</dbReference>
<feature type="compositionally biased region" description="Acidic residues" evidence="1">
    <location>
        <begin position="104"/>
        <end position="113"/>
    </location>
</feature>